<dbReference type="CDD" id="cd00371">
    <property type="entry name" value="HMA"/>
    <property type="match status" value="1"/>
</dbReference>
<dbReference type="Proteomes" id="UP001605036">
    <property type="component" value="Unassembled WGS sequence"/>
</dbReference>
<accession>A0ABD1XFD7</accession>
<keyword evidence="5" id="KW-1185">Reference proteome</keyword>
<dbReference type="PANTHER" id="PTHR22814">
    <property type="entry name" value="COPPER TRANSPORT PROTEIN ATOX1-RELATED"/>
    <property type="match status" value="1"/>
</dbReference>
<sequence length="143" mass="15455">MISVNALFYGQDAPEPLWVIDTVASQTIICRPATPPPPPPPEEAPPPTDPPPEFRELDFLAPICCEGCVERVIKHLLGVDGVEGVRCQIESQIVTVIGYSPPELVMKAVQKEFKRGADLLPPPDPKPTEEKPSEAEAPAVEVA</sequence>
<feature type="region of interest" description="Disordered" evidence="2">
    <location>
        <begin position="31"/>
        <end position="55"/>
    </location>
</feature>
<evidence type="ECO:0000313" key="5">
    <source>
        <dbReference type="Proteomes" id="UP001605036"/>
    </source>
</evidence>
<feature type="compositionally biased region" description="Pro residues" evidence="2">
    <location>
        <begin position="33"/>
        <end position="51"/>
    </location>
</feature>
<gene>
    <name evidence="4" type="ORF">R1flu_026235</name>
</gene>
<name>A0ABD1XFD7_9MARC</name>
<protein>
    <recommendedName>
        <fullName evidence="3">HMA domain-containing protein</fullName>
    </recommendedName>
</protein>
<dbReference type="SUPFAM" id="SSF55008">
    <property type="entry name" value="HMA, heavy metal-associated domain"/>
    <property type="match status" value="1"/>
</dbReference>
<proteinExistence type="predicted"/>
<dbReference type="GO" id="GO:0046872">
    <property type="term" value="F:metal ion binding"/>
    <property type="evidence" value="ECO:0007669"/>
    <property type="project" value="UniProtKB-KW"/>
</dbReference>
<dbReference type="AlphaFoldDB" id="A0ABD1XFD7"/>
<comment type="caution">
    <text evidence="4">The sequence shown here is derived from an EMBL/GenBank/DDBJ whole genome shotgun (WGS) entry which is preliminary data.</text>
</comment>
<dbReference type="InterPro" id="IPR036163">
    <property type="entry name" value="HMA_dom_sf"/>
</dbReference>
<evidence type="ECO:0000313" key="4">
    <source>
        <dbReference type="EMBL" id="KAL2607662.1"/>
    </source>
</evidence>
<dbReference type="PROSITE" id="PS50846">
    <property type="entry name" value="HMA_2"/>
    <property type="match status" value="1"/>
</dbReference>
<dbReference type="Gene3D" id="3.30.70.100">
    <property type="match status" value="1"/>
</dbReference>
<evidence type="ECO:0000256" key="2">
    <source>
        <dbReference type="SAM" id="MobiDB-lite"/>
    </source>
</evidence>
<organism evidence="4 5">
    <name type="scientific">Riccia fluitans</name>
    <dbReference type="NCBI Taxonomy" id="41844"/>
    <lineage>
        <taxon>Eukaryota</taxon>
        <taxon>Viridiplantae</taxon>
        <taxon>Streptophyta</taxon>
        <taxon>Embryophyta</taxon>
        <taxon>Marchantiophyta</taxon>
        <taxon>Marchantiopsida</taxon>
        <taxon>Marchantiidae</taxon>
        <taxon>Marchantiales</taxon>
        <taxon>Ricciaceae</taxon>
        <taxon>Riccia</taxon>
    </lineage>
</organism>
<dbReference type="EMBL" id="JBHFFA010000008">
    <property type="protein sequence ID" value="KAL2607662.1"/>
    <property type="molecule type" value="Genomic_DNA"/>
</dbReference>
<dbReference type="Pfam" id="PF00403">
    <property type="entry name" value="HMA"/>
    <property type="match status" value="1"/>
</dbReference>
<dbReference type="PANTHER" id="PTHR22814:SF287">
    <property type="entry name" value="COPPER TRANSPORT PROTEIN ATX1"/>
    <property type="match status" value="1"/>
</dbReference>
<evidence type="ECO:0000259" key="3">
    <source>
        <dbReference type="PROSITE" id="PS50846"/>
    </source>
</evidence>
<evidence type="ECO:0000256" key="1">
    <source>
        <dbReference type="ARBA" id="ARBA00022723"/>
    </source>
</evidence>
<dbReference type="InterPro" id="IPR006121">
    <property type="entry name" value="HMA_dom"/>
</dbReference>
<feature type="domain" description="HMA" evidence="3">
    <location>
        <begin position="54"/>
        <end position="117"/>
    </location>
</feature>
<reference evidence="4 5" key="1">
    <citation type="submission" date="2024-09" db="EMBL/GenBank/DDBJ databases">
        <title>Chromosome-scale assembly of Riccia fluitans.</title>
        <authorList>
            <person name="Paukszto L."/>
            <person name="Sawicki J."/>
            <person name="Karawczyk K."/>
            <person name="Piernik-Szablinska J."/>
            <person name="Szczecinska M."/>
            <person name="Mazdziarz M."/>
        </authorList>
    </citation>
    <scope>NUCLEOTIDE SEQUENCE [LARGE SCALE GENOMIC DNA]</scope>
    <source>
        <strain evidence="4">Rf_01</strain>
        <tissue evidence="4">Aerial parts of the thallus</tissue>
    </source>
</reference>
<feature type="region of interest" description="Disordered" evidence="2">
    <location>
        <begin position="115"/>
        <end position="143"/>
    </location>
</feature>
<keyword evidence="1" id="KW-0479">Metal-binding</keyword>